<feature type="region of interest" description="Disordered" evidence="1">
    <location>
        <begin position="1"/>
        <end position="25"/>
    </location>
</feature>
<dbReference type="EMBL" id="JAUSUQ010000001">
    <property type="protein sequence ID" value="MDQ0337751.1"/>
    <property type="molecule type" value="Genomic_DNA"/>
</dbReference>
<dbReference type="InterPro" id="IPR007197">
    <property type="entry name" value="rSAM"/>
</dbReference>
<sequence>MRTAQRQQGNVSREERQSRGRSPSIPAFEPQFVFFEPQALDYPLGQQLYQRFQTKGIPIQMTTSHNQVRGIPGDTPLQAYKNAKRTLVVGVRKTLTFDTSKPSAEYAIPLATGCMGHCHYCYLQTTMGAKPYIRVYVNVDEILKQAEAYIKEREPEITRFEAACTSDIVGIDHLTHTLFKTIEFMGRQRYGRLRFVTKYHHVDHLLKANHNQHTRFRFSINADYVIKHFEPGTSALADRIEAAKKVARAGYPLGFVIAPIMRYEAWQNGYASLLRRLSSALADTDVHDLTFELIMHRFTKAAKRIILERYPKTKLDMKEEERKYKWGRYGRGKYVYRDEQAQDLNTFIREQIDQYFPQAKIEYFT</sequence>
<keyword evidence="3" id="KW-0456">Lyase</keyword>
<evidence type="ECO:0000313" key="3">
    <source>
        <dbReference type="EMBL" id="MDQ0337751.1"/>
    </source>
</evidence>
<reference evidence="3 4" key="1">
    <citation type="submission" date="2023-07" db="EMBL/GenBank/DDBJ databases">
        <title>Genomic Encyclopedia of Type Strains, Phase IV (KMG-IV): sequencing the most valuable type-strain genomes for metagenomic binning, comparative biology and taxonomic classification.</title>
        <authorList>
            <person name="Goeker M."/>
        </authorList>
    </citation>
    <scope>NUCLEOTIDE SEQUENCE [LARGE SCALE GENOMIC DNA]</scope>
    <source>
        <strain evidence="3 4">DSM 17740</strain>
    </source>
</reference>
<dbReference type="SFLD" id="SFLDS00029">
    <property type="entry name" value="Radical_SAM"/>
    <property type="match status" value="1"/>
</dbReference>
<dbReference type="GO" id="GO:0016829">
    <property type="term" value="F:lyase activity"/>
    <property type="evidence" value="ECO:0007669"/>
    <property type="project" value="UniProtKB-KW"/>
</dbReference>
<dbReference type="Proteomes" id="UP001232445">
    <property type="component" value="Unassembled WGS sequence"/>
</dbReference>
<evidence type="ECO:0000313" key="4">
    <source>
        <dbReference type="Proteomes" id="UP001232445"/>
    </source>
</evidence>
<dbReference type="InterPro" id="IPR023897">
    <property type="entry name" value="SPL_firmicutes"/>
</dbReference>
<dbReference type="NCBIfam" id="TIGR04070">
    <property type="entry name" value="photo_TT_lyase"/>
    <property type="match status" value="1"/>
</dbReference>
<dbReference type="EC" id="4.1.99.14" evidence="3"/>
<dbReference type="CDD" id="cd01335">
    <property type="entry name" value="Radical_SAM"/>
    <property type="match status" value="1"/>
</dbReference>
<feature type="compositionally biased region" description="Polar residues" evidence="1">
    <location>
        <begin position="1"/>
        <end position="11"/>
    </location>
</feature>
<evidence type="ECO:0000259" key="2">
    <source>
        <dbReference type="PROSITE" id="PS51918"/>
    </source>
</evidence>
<name>A0ABU0CMW2_9BACI</name>
<dbReference type="InterPro" id="IPR034560">
    <property type="entry name" value="SPL_Bacilli"/>
</dbReference>
<dbReference type="PANTHER" id="PTHR37822:SF2">
    <property type="entry name" value="SPORE PHOTOPRODUCT LYASE"/>
    <property type="match status" value="1"/>
</dbReference>
<dbReference type="PANTHER" id="PTHR37822">
    <property type="entry name" value="SPORE PHOTOPRODUCT LYASE-RELATED"/>
    <property type="match status" value="1"/>
</dbReference>
<proteinExistence type="predicted"/>
<dbReference type="Pfam" id="PF20903">
    <property type="entry name" value="SPL"/>
    <property type="match status" value="1"/>
</dbReference>
<dbReference type="Gene3D" id="3.40.50.12110">
    <property type="match status" value="1"/>
</dbReference>
<gene>
    <name evidence="3" type="ORF">J2S00_000521</name>
</gene>
<comment type="caution">
    <text evidence="3">The sequence shown here is derived from an EMBL/GenBank/DDBJ whole genome shotgun (WGS) entry which is preliminary data.</text>
</comment>
<dbReference type="PROSITE" id="PS51918">
    <property type="entry name" value="RADICAL_SAM"/>
    <property type="match status" value="1"/>
</dbReference>
<dbReference type="InterPro" id="IPR049539">
    <property type="entry name" value="SPL"/>
</dbReference>
<dbReference type="SFLD" id="SFLDG01079">
    <property type="entry name" value="spore_photoproduct_lyase_like"/>
    <property type="match status" value="1"/>
</dbReference>
<keyword evidence="4" id="KW-1185">Reference proteome</keyword>
<feature type="domain" description="Radical SAM core" evidence="2">
    <location>
        <begin position="100"/>
        <end position="328"/>
    </location>
</feature>
<protein>
    <submittedName>
        <fullName evidence="3">Spore photoproduct lyase</fullName>
        <ecNumber evidence="3">4.1.99.14</ecNumber>
    </submittedName>
</protein>
<evidence type="ECO:0000256" key="1">
    <source>
        <dbReference type="SAM" id="MobiDB-lite"/>
    </source>
</evidence>
<dbReference type="Gene3D" id="3.80.30.30">
    <property type="match status" value="1"/>
</dbReference>
<accession>A0ABU0CMW2</accession>
<dbReference type="SFLD" id="SFLDF00292">
    <property type="entry name" value="spore_photoproduct_lyase_1"/>
    <property type="match status" value="1"/>
</dbReference>
<organism evidence="3 4">
    <name type="scientific">Caldalkalibacillus uzonensis</name>
    <dbReference type="NCBI Taxonomy" id="353224"/>
    <lineage>
        <taxon>Bacteria</taxon>
        <taxon>Bacillati</taxon>
        <taxon>Bacillota</taxon>
        <taxon>Bacilli</taxon>
        <taxon>Bacillales</taxon>
        <taxon>Bacillaceae</taxon>
        <taxon>Caldalkalibacillus</taxon>
    </lineage>
</organism>